<proteinExistence type="predicted"/>
<sequence length="825" mass="94708">MVCHNDSTPYIHAKGMKSQPTIHSFFKGKVASSSSQSKEPEETTNVDNIAASSVPATDNPCKKARIESNDIDLNPGLRSQIYDYPINQQDTVRRAYMNLGPLQPTLSMFPKSGPETHKRSFQASWFKLYPWIEYSKTLDAAFCFPCFLFNKPSGPGYYGQKAFTIDGFRNWKKVGGKKCVLLTHMGTECTSFHNVAQKGWDDLVNEAQDIRNIYEKFTTEEREKNRLRLRASIYAVRWCAFQAVGFRGRNEKPDSINRGNFLEMLGALGEFSTELKELFCRAPKYASYTSPVIQKEILNLISNRVRRMISEEIGGRKFCLLVDEARDESHKEQMSVVLRFVNKEGFIIERFFGIIHVCDTMAQTLKDGIYYLLSHYNLDVKSIRGQGYDGASNMRGQFKGLQALILEDCKYAYYVHCLAHRLQLALMAACQGVAALRKFFSQMTFVVNVVSASSKRTDQLRDAQVDQIAYLISIDELETGRGLNQIGTLQRAGDTRWSSHLRSVSSLIKMFSPTCEVLLKIADEGTGPLKVDADSAYEAMTTFEFIFVLHLEKEIMEITDLLCQALQRQNQDIFNALRLVASTKKLLQKMKDEKWDDLLCLVKSFCQVRNIDIPDMSSSYFSRGARARNKHSDHTLEHHYRVDIFYEAINCQLMELDHRFSDSTMEMFRLASTLDPKNAHETFRSLDVCQLVEKFYPGDFSDQERTILKMQLQHYVLDVVQHADFKQLTCMGELCQWLVRTRRETTFDLIFRLISLLLTLPVSTATTERSFSAMNIVKTRIRNKMEDEFLNDSLLLFIEMEVAEKISLDEIVDDFKAAKDRRVPL</sequence>
<feature type="domain" description="TTF-type" evidence="1">
    <location>
        <begin position="117"/>
        <end position="216"/>
    </location>
</feature>
<accession>A0AA38T0Q6</accession>
<evidence type="ECO:0000313" key="2">
    <source>
        <dbReference type="EMBL" id="KAJ9546311.1"/>
    </source>
</evidence>
<comment type="caution">
    <text evidence="2">The sequence shown here is derived from an EMBL/GenBank/DDBJ whole genome shotgun (WGS) entry which is preliminary data.</text>
</comment>
<dbReference type="PANTHER" id="PTHR11697">
    <property type="entry name" value="GENERAL TRANSCRIPTION FACTOR 2-RELATED ZINC FINGER PROTEIN"/>
    <property type="match status" value="1"/>
</dbReference>
<dbReference type="GO" id="GO:0046983">
    <property type="term" value="F:protein dimerization activity"/>
    <property type="evidence" value="ECO:0007669"/>
    <property type="project" value="InterPro"/>
</dbReference>
<dbReference type="InterPro" id="IPR055298">
    <property type="entry name" value="AtLOH3-like"/>
</dbReference>
<reference evidence="2" key="1">
    <citation type="submission" date="2023-03" db="EMBL/GenBank/DDBJ databases">
        <title>Chromosome-scale reference genome and RAD-based genetic map of yellow starthistle (Centaurea solstitialis) reveal putative structural variation and QTLs associated with invader traits.</title>
        <authorList>
            <person name="Reatini B."/>
            <person name="Cang F.A."/>
            <person name="Jiang Q."/>
            <person name="Mckibben M.T.W."/>
            <person name="Barker M.S."/>
            <person name="Rieseberg L.H."/>
            <person name="Dlugosch K.M."/>
        </authorList>
    </citation>
    <scope>NUCLEOTIDE SEQUENCE</scope>
    <source>
        <strain evidence="2">CAN-66</strain>
        <tissue evidence="2">Leaf</tissue>
    </source>
</reference>
<evidence type="ECO:0000259" key="1">
    <source>
        <dbReference type="SMART" id="SM00597"/>
    </source>
</evidence>
<name>A0AA38T0Q6_9ASTR</name>
<gene>
    <name evidence="2" type="ORF">OSB04_018854</name>
</gene>
<dbReference type="InterPro" id="IPR008906">
    <property type="entry name" value="HATC_C_dom"/>
</dbReference>
<dbReference type="InterPro" id="IPR012337">
    <property type="entry name" value="RNaseH-like_sf"/>
</dbReference>
<dbReference type="PANTHER" id="PTHR11697:SF231">
    <property type="entry name" value="TTF-TYPE DOMAIN-CONTAINING PROTEIN"/>
    <property type="match status" value="1"/>
</dbReference>
<dbReference type="Pfam" id="PF14291">
    <property type="entry name" value="DUF4371"/>
    <property type="match status" value="1"/>
</dbReference>
<dbReference type="SMART" id="SM00597">
    <property type="entry name" value="ZnF_TTF"/>
    <property type="match status" value="1"/>
</dbReference>
<dbReference type="Proteomes" id="UP001172457">
    <property type="component" value="Chromosome 5"/>
</dbReference>
<keyword evidence="3" id="KW-1185">Reference proteome</keyword>
<dbReference type="InterPro" id="IPR006580">
    <property type="entry name" value="Znf_TTF"/>
</dbReference>
<organism evidence="2 3">
    <name type="scientific">Centaurea solstitialis</name>
    <name type="common">yellow star-thistle</name>
    <dbReference type="NCBI Taxonomy" id="347529"/>
    <lineage>
        <taxon>Eukaryota</taxon>
        <taxon>Viridiplantae</taxon>
        <taxon>Streptophyta</taxon>
        <taxon>Embryophyta</taxon>
        <taxon>Tracheophyta</taxon>
        <taxon>Spermatophyta</taxon>
        <taxon>Magnoliopsida</taxon>
        <taxon>eudicotyledons</taxon>
        <taxon>Gunneridae</taxon>
        <taxon>Pentapetalae</taxon>
        <taxon>asterids</taxon>
        <taxon>campanulids</taxon>
        <taxon>Asterales</taxon>
        <taxon>Asteraceae</taxon>
        <taxon>Carduoideae</taxon>
        <taxon>Cardueae</taxon>
        <taxon>Centaureinae</taxon>
        <taxon>Centaurea</taxon>
    </lineage>
</organism>
<dbReference type="AlphaFoldDB" id="A0AA38T0Q6"/>
<dbReference type="EMBL" id="JARYMX010000005">
    <property type="protein sequence ID" value="KAJ9546311.1"/>
    <property type="molecule type" value="Genomic_DNA"/>
</dbReference>
<dbReference type="InterPro" id="IPR025398">
    <property type="entry name" value="DUF4371"/>
</dbReference>
<evidence type="ECO:0000313" key="3">
    <source>
        <dbReference type="Proteomes" id="UP001172457"/>
    </source>
</evidence>
<dbReference type="Pfam" id="PF05699">
    <property type="entry name" value="Dimer_Tnp_hAT"/>
    <property type="match status" value="1"/>
</dbReference>
<dbReference type="SUPFAM" id="SSF53098">
    <property type="entry name" value="Ribonuclease H-like"/>
    <property type="match status" value="1"/>
</dbReference>
<protein>
    <recommendedName>
        <fullName evidence="1">TTF-type domain-containing protein</fullName>
    </recommendedName>
</protein>